<comment type="similarity">
    <text evidence="6">Belongs to the WRKY group II-e family.</text>
</comment>
<gene>
    <name evidence="9" type="ORF">CDL15_Pgr017971</name>
    <name evidence="10" type="ORF">CRG98_043056</name>
</gene>
<dbReference type="PANTHER" id="PTHR32096:SF80">
    <property type="entry name" value="WRKY TRANSCRIPTION FACTOR 27-RELATED"/>
    <property type="match status" value="1"/>
</dbReference>
<evidence type="ECO:0000313" key="10">
    <source>
        <dbReference type="EMBL" id="PKI36554.1"/>
    </source>
</evidence>
<dbReference type="GO" id="GO:0000976">
    <property type="term" value="F:transcription cis-regulatory region binding"/>
    <property type="evidence" value="ECO:0007669"/>
    <property type="project" value="TreeGrafter"/>
</dbReference>
<evidence type="ECO:0000313" key="9">
    <source>
        <dbReference type="EMBL" id="OWM72088.1"/>
    </source>
</evidence>
<evidence type="ECO:0000313" key="12">
    <source>
        <dbReference type="Proteomes" id="UP000233551"/>
    </source>
</evidence>
<dbReference type="InterPro" id="IPR003657">
    <property type="entry name" value="WRKY_dom"/>
</dbReference>
<accession>A0A218WHV3</accession>
<dbReference type="EMBL" id="MTKT01004293">
    <property type="protein sequence ID" value="OWM72088.1"/>
    <property type="molecule type" value="Genomic_DNA"/>
</dbReference>
<evidence type="ECO:0000313" key="11">
    <source>
        <dbReference type="Proteomes" id="UP000197138"/>
    </source>
</evidence>
<feature type="compositionally biased region" description="Low complexity" evidence="7">
    <location>
        <begin position="229"/>
        <end position="240"/>
    </location>
</feature>
<evidence type="ECO:0000256" key="6">
    <source>
        <dbReference type="ARBA" id="ARBA00060761"/>
    </source>
</evidence>
<dbReference type="InterPro" id="IPR036576">
    <property type="entry name" value="WRKY_dom_sf"/>
</dbReference>
<sequence length="324" mass="35698">MAGEFVRRDDWDLDAVVTGRMNQASSTPCDIKEWFDLFIDDDPLMRMSNTGWELPPDDFPTGFYETMTMSKVLDDLEGLYDHPVMLPASSEAIEVGSSGNTAETSEGAQQLQEGAGSSALADVDVVRATAKYKRRKNQHKQVVQHVTSDGLSSDLWAWRKYGQKPIKGSPFPRSYYRCSSMKGCLARKQVERSSSEPGMFTVTYTGEHSHTQPTRRSALAGISRPSKFSTSKKSSTAATTDEFARSMPKLPQGMSINNHESSPTSTSTMEDGPCACKAETTFLWGESENVDKTLNLPSLVLGEEIFMGFDELEGLGIDFALTGY</sequence>
<feature type="compositionally biased region" description="Polar residues" evidence="7">
    <location>
        <begin position="204"/>
        <end position="215"/>
    </location>
</feature>
<name>A0A218WHV3_PUNGR</name>
<keyword evidence="5" id="KW-0539">Nucleus</keyword>
<keyword evidence="2" id="KW-0805">Transcription regulation</keyword>
<keyword evidence="4" id="KW-0804">Transcription</keyword>
<feature type="domain" description="WRKY" evidence="8">
    <location>
        <begin position="147"/>
        <end position="213"/>
    </location>
</feature>
<keyword evidence="12" id="KW-1185">Reference proteome</keyword>
<keyword evidence="3" id="KW-0238">DNA-binding</keyword>
<evidence type="ECO:0000256" key="7">
    <source>
        <dbReference type="SAM" id="MobiDB-lite"/>
    </source>
</evidence>
<evidence type="ECO:0000256" key="2">
    <source>
        <dbReference type="ARBA" id="ARBA00023015"/>
    </source>
</evidence>
<dbReference type="InterPro" id="IPR044810">
    <property type="entry name" value="WRKY_plant"/>
</dbReference>
<organism evidence="9 11">
    <name type="scientific">Punica granatum</name>
    <name type="common">Pomegranate</name>
    <dbReference type="NCBI Taxonomy" id="22663"/>
    <lineage>
        <taxon>Eukaryota</taxon>
        <taxon>Viridiplantae</taxon>
        <taxon>Streptophyta</taxon>
        <taxon>Embryophyta</taxon>
        <taxon>Tracheophyta</taxon>
        <taxon>Spermatophyta</taxon>
        <taxon>Magnoliopsida</taxon>
        <taxon>eudicotyledons</taxon>
        <taxon>Gunneridae</taxon>
        <taxon>Pentapetalae</taxon>
        <taxon>rosids</taxon>
        <taxon>malvids</taxon>
        <taxon>Myrtales</taxon>
        <taxon>Lythraceae</taxon>
        <taxon>Punica</taxon>
    </lineage>
</organism>
<evidence type="ECO:0000256" key="5">
    <source>
        <dbReference type="ARBA" id="ARBA00023242"/>
    </source>
</evidence>
<reference evidence="9" key="2">
    <citation type="submission" date="2017-06" db="EMBL/GenBank/DDBJ databases">
        <title>The pomegranate genome and the genomics of punicalagin biosynthesis.</title>
        <authorList>
            <person name="Xu C."/>
        </authorList>
    </citation>
    <scope>NUCLEOTIDE SEQUENCE [LARGE SCALE GENOMIC DNA]</scope>
    <source>
        <tissue evidence="9">Fresh leaf</tissue>
    </source>
</reference>
<dbReference type="GO" id="GO:0003700">
    <property type="term" value="F:DNA-binding transcription factor activity"/>
    <property type="evidence" value="ECO:0007669"/>
    <property type="project" value="InterPro"/>
</dbReference>
<dbReference type="OrthoDB" id="1077642at2759"/>
<dbReference type="EMBL" id="PGOL01004804">
    <property type="protein sequence ID" value="PKI36554.1"/>
    <property type="molecule type" value="Genomic_DNA"/>
</dbReference>
<dbReference type="PROSITE" id="PS50811">
    <property type="entry name" value="WRKY"/>
    <property type="match status" value="1"/>
</dbReference>
<dbReference type="Proteomes" id="UP000197138">
    <property type="component" value="Unassembled WGS sequence"/>
</dbReference>
<evidence type="ECO:0000259" key="8">
    <source>
        <dbReference type="PROSITE" id="PS50811"/>
    </source>
</evidence>
<feature type="region of interest" description="Disordered" evidence="7">
    <location>
        <begin position="204"/>
        <end position="271"/>
    </location>
</feature>
<dbReference type="SUPFAM" id="SSF118290">
    <property type="entry name" value="WRKY DNA-binding domain"/>
    <property type="match status" value="1"/>
</dbReference>
<evidence type="ECO:0000256" key="3">
    <source>
        <dbReference type="ARBA" id="ARBA00023125"/>
    </source>
</evidence>
<dbReference type="Pfam" id="PF03106">
    <property type="entry name" value="WRKY"/>
    <property type="match status" value="1"/>
</dbReference>
<reference evidence="11" key="1">
    <citation type="journal article" date="2017" name="Plant J.">
        <title>The pomegranate (Punica granatum L.) genome and the genomics of punicalagin biosynthesis.</title>
        <authorList>
            <person name="Qin G."/>
            <person name="Xu C."/>
            <person name="Ming R."/>
            <person name="Tang H."/>
            <person name="Guyot R."/>
            <person name="Kramer E.M."/>
            <person name="Hu Y."/>
            <person name="Yi X."/>
            <person name="Qi Y."/>
            <person name="Xu X."/>
            <person name="Gao Z."/>
            <person name="Pan H."/>
            <person name="Jian J."/>
            <person name="Tian Y."/>
            <person name="Yue Z."/>
            <person name="Xu Y."/>
        </authorList>
    </citation>
    <scope>NUCLEOTIDE SEQUENCE [LARGE SCALE GENOMIC DNA]</scope>
    <source>
        <strain evidence="11">cv. Dabenzi</strain>
    </source>
</reference>
<proteinExistence type="inferred from homology"/>
<dbReference type="Gene3D" id="2.20.25.80">
    <property type="entry name" value="WRKY domain"/>
    <property type="match status" value="1"/>
</dbReference>
<dbReference type="SMART" id="SM00774">
    <property type="entry name" value="WRKY"/>
    <property type="match status" value="1"/>
</dbReference>
<dbReference type="AlphaFoldDB" id="A0A218WHV3"/>
<comment type="caution">
    <text evidence="9">The sequence shown here is derived from an EMBL/GenBank/DDBJ whole genome shotgun (WGS) entry which is preliminary data.</text>
</comment>
<comment type="subcellular location">
    <subcellularLocation>
        <location evidence="1">Nucleus</location>
    </subcellularLocation>
</comment>
<reference evidence="10 12" key="3">
    <citation type="submission" date="2017-11" db="EMBL/GenBank/DDBJ databases">
        <title>De-novo sequencing of pomegranate (Punica granatum L.) genome.</title>
        <authorList>
            <person name="Akparov Z."/>
            <person name="Amiraslanov A."/>
            <person name="Hajiyeva S."/>
            <person name="Abbasov M."/>
            <person name="Kaur K."/>
            <person name="Hamwieh A."/>
            <person name="Solovyev V."/>
            <person name="Salamov A."/>
            <person name="Braich B."/>
            <person name="Kosarev P."/>
            <person name="Mahmoud A."/>
            <person name="Hajiyev E."/>
            <person name="Babayeva S."/>
            <person name="Izzatullayeva V."/>
            <person name="Mammadov A."/>
            <person name="Mammadov A."/>
            <person name="Sharifova S."/>
            <person name="Ojaghi J."/>
            <person name="Eynullazada K."/>
            <person name="Bayramov B."/>
            <person name="Abdulazimova A."/>
            <person name="Shahmuradov I."/>
        </authorList>
    </citation>
    <scope>NUCLEOTIDE SEQUENCE [LARGE SCALE GENOMIC DNA]</scope>
    <source>
        <strain evidence="10">AG2017</strain>
        <strain evidence="12">cv. AG2017</strain>
        <tissue evidence="10">Leaf</tissue>
    </source>
</reference>
<dbReference type="PANTHER" id="PTHR32096">
    <property type="entry name" value="WRKY TRANSCRIPTION FACTOR 30-RELATED-RELATED"/>
    <property type="match status" value="1"/>
</dbReference>
<dbReference type="FunFam" id="2.20.25.80:FF:000007">
    <property type="entry name" value="WRKY transcription factor 22"/>
    <property type="match status" value="1"/>
</dbReference>
<dbReference type="GO" id="GO:0005634">
    <property type="term" value="C:nucleus"/>
    <property type="evidence" value="ECO:0007669"/>
    <property type="project" value="UniProtKB-SubCell"/>
</dbReference>
<dbReference type="GeneID" id="116197579"/>
<feature type="compositionally biased region" description="Polar residues" evidence="7">
    <location>
        <begin position="254"/>
        <end position="269"/>
    </location>
</feature>
<evidence type="ECO:0000256" key="1">
    <source>
        <dbReference type="ARBA" id="ARBA00004123"/>
    </source>
</evidence>
<dbReference type="Proteomes" id="UP000233551">
    <property type="component" value="Unassembled WGS sequence"/>
</dbReference>
<evidence type="ECO:0000256" key="4">
    <source>
        <dbReference type="ARBA" id="ARBA00023163"/>
    </source>
</evidence>
<protein>
    <recommendedName>
        <fullName evidence="8">WRKY domain-containing protein</fullName>
    </recommendedName>
</protein>